<gene>
    <name evidence="2" type="ORF">OB236_20695</name>
</gene>
<dbReference type="Gene3D" id="1.50.10.10">
    <property type="match status" value="1"/>
</dbReference>
<dbReference type="Proteomes" id="UP001652445">
    <property type="component" value="Unassembled WGS sequence"/>
</dbReference>
<proteinExistence type="predicted"/>
<evidence type="ECO:0000259" key="1">
    <source>
        <dbReference type="Pfam" id="PF22124"/>
    </source>
</evidence>
<reference evidence="2 3" key="1">
    <citation type="submission" date="2022-09" db="EMBL/GenBank/DDBJ databases">
        <authorList>
            <person name="Han X.L."/>
            <person name="Wang Q."/>
            <person name="Lu T."/>
        </authorList>
    </citation>
    <scope>NUCLEOTIDE SEQUENCE [LARGE SCALE GENOMIC DNA]</scope>
    <source>
        <strain evidence="2 3">WQ 127069</strain>
    </source>
</reference>
<dbReference type="Gene3D" id="2.60.40.1180">
    <property type="entry name" value="Golgi alpha-mannosidase II"/>
    <property type="match status" value="1"/>
</dbReference>
<evidence type="ECO:0000313" key="2">
    <source>
        <dbReference type="EMBL" id="MCU6794532.1"/>
    </source>
</evidence>
<protein>
    <recommendedName>
        <fullName evidence="1">Glycosyl hydrolase family 95 catalytic domain-containing protein</fullName>
    </recommendedName>
</protein>
<dbReference type="InterPro" id="IPR054363">
    <property type="entry name" value="GH95_cat"/>
</dbReference>
<evidence type="ECO:0000313" key="3">
    <source>
        <dbReference type="Proteomes" id="UP001652445"/>
    </source>
</evidence>
<dbReference type="InterPro" id="IPR012341">
    <property type="entry name" value="6hp_glycosidase-like_sf"/>
</dbReference>
<dbReference type="PANTHER" id="PTHR31084:SF0">
    <property type="entry name" value="ALPHA-L-FUCOSIDASE 2"/>
    <property type="match status" value="1"/>
</dbReference>
<name>A0ABT2UKY5_9BACL</name>
<organism evidence="2 3">
    <name type="scientific">Paenibacillus baimaensis</name>
    <dbReference type="NCBI Taxonomy" id="2982185"/>
    <lineage>
        <taxon>Bacteria</taxon>
        <taxon>Bacillati</taxon>
        <taxon>Bacillota</taxon>
        <taxon>Bacilli</taxon>
        <taxon>Bacillales</taxon>
        <taxon>Paenibacillaceae</taxon>
        <taxon>Paenibacillus</taxon>
    </lineage>
</organism>
<dbReference type="PANTHER" id="PTHR31084">
    <property type="entry name" value="ALPHA-L-FUCOSIDASE 2"/>
    <property type="match status" value="1"/>
</dbReference>
<feature type="domain" description="Glycosyl hydrolase family 95 catalytic" evidence="1">
    <location>
        <begin position="491"/>
        <end position="598"/>
    </location>
</feature>
<comment type="caution">
    <text evidence="2">The sequence shown here is derived from an EMBL/GenBank/DDBJ whole genome shotgun (WGS) entry which is preliminary data.</text>
</comment>
<dbReference type="EMBL" id="JAOQIO010000084">
    <property type="protein sequence ID" value="MCU6794532.1"/>
    <property type="molecule type" value="Genomic_DNA"/>
</dbReference>
<dbReference type="Pfam" id="PF22124">
    <property type="entry name" value="Glyco_hydro_95_cat"/>
    <property type="match status" value="1"/>
</dbReference>
<dbReference type="InterPro" id="IPR008928">
    <property type="entry name" value="6-hairpin_glycosidase_sf"/>
</dbReference>
<accession>A0ABT2UKY5</accession>
<sequence length="855" mass="96825">MGKVENTLFNPHLDYRKLISRGDLHYEHTVKRSEGGLPIGNGRMGSLVWTSPSAIKLQINRVDVYANDSSSQSFNQRHADYAYGCGFVDIDFVDYGQDVFHDEGIRQHLSLYDALASIEGDGVNAQLFASAHDDVFAIRAEDHREAPQVINIKLKMLRPAEVVTKHHSAISSLSIHHDMIVLKQEFSEGSYYCSSALVVGISGRDAAARMNDEFGGREPVGAFRETKVLGQPNETEIRLCVKPERGRFELFIGTAASFDRHTDVVAEAVNQVERARTAGFDKMLAEHTAWWNKYWSQSYIQLRSPDGTAEFVEMHYTYYLYLMASNSREGRYPPNFGGMLLSPRGDLRHWGAMHWWNNLNLYYNAVLPSGHYELFQPYFTMYTAMYDSCARAAEQQWGSTGIFIPEVVSFSGLEELPDDIAAEMRDLYLLRKPWDQMSIRFKEYAHVKPPHESRWNWKMAERFVDGKLVYPDRGYGPFGFTTHMFASQVGIAYHYWQYYEYTLDQTWLHDRAYPLIKGTAEFFRNFPNLKKEADGKYHIYHTISDEKYIDGKDNMDSMAAMHGIMPVLLRASEILGVDEEMRPIWREFYDNLAPLPTSDHPDAVLRTADNEHAVWAGSLGPVLDQRSGTDLRPGRFCSLCTLETADDNPDRFETTMATIKYDEVNKYGGDWSRSASEMSAAARVLAGMGLAEEFKQAVLGQLNCVNADKEYCYYTDTGKVKFFENRLTVREGVNCISAQRLGNAAAALQSALCQSQPDGPGKDSVIRIFPACPAGWEGEFSLWCHGGFQVTSQLRDGVIPFVQINSTLGGLCRIRNPWGDALVSLHKFAHKIKTINGTLLEFETEPGDQLELLSE</sequence>
<dbReference type="InterPro" id="IPR013780">
    <property type="entry name" value="Glyco_hydro_b"/>
</dbReference>
<dbReference type="RefSeq" id="WP_262685671.1">
    <property type="nucleotide sequence ID" value="NZ_JAOQIO010000084.1"/>
</dbReference>
<keyword evidence="3" id="KW-1185">Reference proteome</keyword>
<dbReference type="SUPFAM" id="SSF48208">
    <property type="entry name" value="Six-hairpin glycosidases"/>
    <property type="match status" value="1"/>
</dbReference>